<feature type="domain" description="C-methyltransferase" evidence="2">
    <location>
        <begin position="255"/>
        <end position="412"/>
    </location>
</feature>
<dbReference type="InterPro" id="IPR029063">
    <property type="entry name" value="SAM-dependent_MTases_sf"/>
</dbReference>
<name>A0A382HCU3_9ZZZZ</name>
<dbReference type="AlphaFoldDB" id="A0A382HCU3"/>
<dbReference type="Gene3D" id="6.10.250.3100">
    <property type="match status" value="1"/>
</dbReference>
<accession>A0A382HCU3</accession>
<evidence type="ECO:0000259" key="1">
    <source>
        <dbReference type="Pfam" id="PF08421"/>
    </source>
</evidence>
<dbReference type="SUPFAM" id="SSF53335">
    <property type="entry name" value="S-adenosyl-L-methionine-dependent methyltransferases"/>
    <property type="match status" value="1"/>
</dbReference>
<dbReference type="EMBL" id="UINC01060456">
    <property type="protein sequence ID" value="SVB84979.1"/>
    <property type="molecule type" value="Genomic_DNA"/>
</dbReference>
<dbReference type="Pfam" id="PF08484">
    <property type="entry name" value="Methyltransf_14"/>
    <property type="match status" value="1"/>
</dbReference>
<evidence type="ECO:0000259" key="2">
    <source>
        <dbReference type="Pfam" id="PF08484"/>
    </source>
</evidence>
<dbReference type="InterPro" id="IPR013691">
    <property type="entry name" value="MeTrfase_14"/>
</dbReference>
<dbReference type="Gene3D" id="6.20.50.110">
    <property type="entry name" value="Methyltransferase, zinc-binding domain"/>
    <property type="match status" value="1"/>
</dbReference>
<dbReference type="Pfam" id="PF13489">
    <property type="entry name" value="Methyltransf_23"/>
    <property type="match status" value="1"/>
</dbReference>
<dbReference type="Gene3D" id="3.40.50.150">
    <property type="entry name" value="Vaccinia Virus protein VP39"/>
    <property type="match status" value="1"/>
</dbReference>
<evidence type="ECO:0000313" key="3">
    <source>
        <dbReference type="EMBL" id="SVB84979.1"/>
    </source>
</evidence>
<protein>
    <recommendedName>
        <fullName evidence="4">C-methyltransferase domain-containing protein</fullName>
    </recommendedName>
</protein>
<dbReference type="Gene3D" id="3.40.50.720">
    <property type="entry name" value="NAD(P)-binding Rossmann-like Domain"/>
    <property type="match status" value="1"/>
</dbReference>
<feature type="domain" description="Methyltransferase putative zinc binding" evidence="1">
    <location>
        <begin position="10"/>
        <end position="75"/>
    </location>
</feature>
<gene>
    <name evidence="3" type="ORF">METZ01_LOCUS237833</name>
</gene>
<reference evidence="3" key="1">
    <citation type="submission" date="2018-05" db="EMBL/GenBank/DDBJ databases">
        <authorList>
            <person name="Lanie J.A."/>
            <person name="Ng W.-L."/>
            <person name="Kazmierczak K.M."/>
            <person name="Andrzejewski T.M."/>
            <person name="Davidsen T.M."/>
            <person name="Wayne K.J."/>
            <person name="Tettelin H."/>
            <person name="Glass J.I."/>
            <person name="Rusch D."/>
            <person name="Podicherti R."/>
            <person name="Tsui H.-C.T."/>
            <person name="Winkler M.E."/>
        </authorList>
    </citation>
    <scope>NUCLEOTIDE SEQUENCE</scope>
</reference>
<proteinExistence type="predicted"/>
<dbReference type="Pfam" id="PF08421">
    <property type="entry name" value="Methyltransf_13"/>
    <property type="match status" value="1"/>
</dbReference>
<organism evidence="3">
    <name type="scientific">marine metagenome</name>
    <dbReference type="NCBI Taxonomy" id="408172"/>
    <lineage>
        <taxon>unclassified sequences</taxon>
        <taxon>metagenomes</taxon>
        <taxon>ecological metagenomes</taxon>
    </lineage>
</organism>
<evidence type="ECO:0008006" key="4">
    <source>
        <dbReference type="Google" id="ProtNLM"/>
    </source>
</evidence>
<dbReference type="InterPro" id="IPR038576">
    <property type="entry name" value="Methyltransf_Zn-bd_dom_put_sf"/>
</dbReference>
<dbReference type="InterPro" id="IPR013630">
    <property type="entry name" value="Methyltransf_Zn-bd_dom_put"/>
</dbReference>
<sequence length="419" mass="47934">MFLYKEIEGCRICGNSQFDLILDLGEMALTGIFPKTKNQKVPSGPLTLVKCRETNFKNSCGLVQLKESYNPEIMYGQNYGYRSGLNNSMVKHLHNKVKNILNLITLGHDEIVVDIGSNDSTLLQAYSKKQKTLVGFDPTGEKFKNYYPDHISLIKEFFSAKAFKNKFGNKKAKIITSIAMFYDLERPVEFAREVYEILVDDGIWLLELSYLPLMLEMNSFDTICHEHLEYYGLKQIHWIMEKVGFKIIDIELNDINGGSFSVTVAKSSSSIPETPDVEKLLHEEEVKGLDNNKPYDKFRNQVLAFKANIRQLLDKIHNENRSILGYGASTKGNVLLQFAGITEKDIPYIGEVNTDKFGSYTPGTKIPIISEDEVREMRPDCFFVFPWHFKKFIIEKENARLTKGVSFLFPLPSIEIINL</sequence>